<dbReference type="Pfam" id="PF00809">
    <property type="entry name" value="Pterin_bind"/>
    <property type="match status" value="1"/>
</dbReference>
<dbReference type="InterPro" id="IPR004223">
    <property type="entry name" value="VitB12-dep_Met_synth_activ_dom"/>
</dbReference>
<dbReference type="Gene3D" id="3.20.20.330">
    <property type="entry name" value="Homocysteine-binding-like domain"/>
    <property type="match status" value="1"/>
</dbReference>
<feature type="domain" description="Pterin-binding" evidence="19">
    <location>
        <begin position="380"/>
        <end position="651"/>
    </location>
</feature>
<dbReference type="PIRSF" id="PIRSF000381">
    <property type="entry name" value="MetH"/>
    <property type="match status" value="1"/>
</dbReference>
<dbReference type="Gene3D" id="3.20.20.20">
    <property type="entry name" value="Dihydropteroate synthase-like"/>
    <property type="match status" value="1"/>
</dbReference>
<dbReference type="PROSITE" id="PS50972">
    <property type="entry name" value="PTERIN_BINDING"/>
    <property type="match status" value="1"/>
</dbReference>
<accession>A0ABQ8UIL1</accession>
<comment type="domain">
    <text evidence="16">Modular enzyme with four functionally distinct domains. The isolated Hcy-binding domain catalyzes methyl transfer from free methylcobalamin to homocysteine. The Hcy-binding domain in association with the pterin-binding domain catalyzes the methylation of cob(I)alamin by methyltetrahydrofolate and the methylation of homocysteine. The B12-binding domain binds the cofactor. The AdoMet activation domain binds S-adenosyl-L-methionine. Under aerobic conditions cob(I)alamin can be converted to inactive cob(II)alamin. Reductive methylation by S-adenosyl-L-methionine and flavodoxin regenerates methylcobalamin.</text>
</comment>
<dbReference type="InterPro" id="IPR000489">
    <property type="entry name" value="Pterin-binding_dom"/>
</dbReference>
<dbReference type="PROSITE" id="PS50970">
    <property type="entry name" value="HCY"/>
    <property type="match status" value="1"/>
</dbReference>
<evidence type="ECO:0000256" key="14">
    <source>
        <dbReference type="ARBA" id="ARBA00023167"/>
    </source>
</evidence>
<evidence type="ECO:0000256" key="1">
    <source>
        <dbReference type="ARBA" id="ARBA00001947"/>
    </source>
</evidence>
<name>A0ABQ8UIL1_9EUKA</name>
<gene>
    <name evidence="23" type="ORF">PAPYR_5128</name>
</gene>
<evidence type="ECO:0000256" key="17">
    <source>
        <dbReference type="PROSITE-ProRule" id="PRU00333"/>
    </source>
</evidence>
<dbReference type="PANTHER" id="PTHR45833">
    <property type="entry name" value="METHIONINE SYNTHASE"/>
    <property type="match status" value="1"/>
</dbReference>
<comment type="function">
    <text evidence="16">Catalyzes the transfer of a methyl group from methyl-cobalamin to homocysteine, yielding enzyme-bound cob(I)alamin and methionine. Subsequently, remethylates the cofactor using methyltetrahydrofolate.</text>
</comment>
<keyword evidence="14 16" id="KW-0486">Methionine biosynthesis</keyword>
<dbReference type="PROSITE" id="PS51337">
    <property type="entry name" value="B12_BINDING_NTER"/>
    <property type="match status" value="1"/>
</dbReference>
<dbReference type="SUPFAM" id="SSF51717">
    <property type="entry name" value="Dihydropteroate synthetase-like"/>
    <property type="match status" value="1"/>
</dbReference>
<dbReference type="Gene3D" id="1.10.288.10">
    <property type="entry name" value="Cobalamin-dependent Methionine Synthase, domain 2"/>
    <property type="match status" value="1"/>
</dbReference>
<evidence type="ECO:0000256" key="13">
    <source>
        <dbReference type="ARBA" id="ARBA00022833"/>
    </source>
</evidence>
<dbReference type="Proteomes" id="UP001141327">
    <property type="component" value="Unassembled WGS sequence"/>
</dbReference>
<evidence type="ECO:0000256" key="8">
    <source>
        <dbReference type="ARBA" id="ARBA00022628"/>
    </source>
</evidence>
<keyword evidence="15 16" id="KW-0170">Cobalt</keyword>
<reference evidence="23" key="1">
    <citation type="journal article" date="2022" name="bioRxiv">
        <title>Genomics of Preaxostyla Flagellates Illuminates Evolutionary Transitions and the Path Towards Mitochondrial Loss.</title>
        <authorList>
            <person name="Novak L.V.F."/>
            <person name="Treitli S.C."/>
            <person name="Pyrih J."/>
            <person name="Halakuc P."/>
            <person name="Pipaliya S.V."/>
            <person name="Vacek V."/>
            <person name="Brzon O."/>
            <person name="Soukal P."/>
            <person name="Eme L."/>
            <person name="Dacks J.B."/>
            <person name="Karnkowska A."/>
            <person name="Elias M."/>
            <person name="Hampl V."/>
        </authorList>
    </citation>
    <scope>NUCLEOTIDE SEQUENCE</scope>
    <source>
        <strain evidence="23">RCP-MX</strain>
    </source>
</reference>
<keyword evidence="12" id="KW-0677">Repeat</keyword>
<feature type="domain" description="B12-binding" evidence="21">
    <location>
        <begin position="748"/>
        <end position="899"/>
    </location>
</feature>
<evidence type="ECO:0000313" key="23">
    <source>
        <dbReference type="EMBL" id="KAJ4459070.1"/>
    </source>
</evidence>
<dbReference type="SUPFAM" id="SSF56507">
    <property type="entry name" value="Methionine synthase activation domain-like"/>
    <property type="match status" value="1"/>
</dbReference>
<evidence type="ECO:0000259" key="21">
    <source>
        <dbReference type="PROSITE" id="PS51332"/>
    </source>
</evidence>
<protein>
    <recommendedName>
        <fullName evidence="5 16">Methionine synthase</fullName>
        <ecNumber evidence="5 16">2.1.1.13</ecNumber>
    </recommendedName>
    <alternativeName>
        <fullName evidence="16">5-methyltetrahydrofolate--homocysteine methyltransferase</fullName>
    </alternativeName>
</protein>
<evidence type="ECO:0000256" key="12">
    <source>
        <dbReference type="ARBA" id="ARBA00022737"/>
    </source>
</evidence>
<comment type="cofactor">
    <cofactor evidence="2 16">
        <name>methylcob(III)alamin</name>
        <dbReference type="ChEBI" id="CHEBI:28115"/>
    </cofactor>
</comment>
<evidence type="ECO:0000256" key="7">
    <source>
        <dbReference type="ARBA" id="ARBA00022605"/>
    </source>
</evidence>
<dbReference type="Pfam" id="PF02607">
    <property type="entry name" value="B12-binding_2"/>
    <property type="match status" value="1"/>
</dbReference>
<evidence type="ECO:0000256" key="15">
    <source>
        <dbReference type="ARBA" id="ARBA00023285"/>
    </source>
</evidence>
<evidence type="ECO:0000256" key="4">
    <source>
        <dbReference type="ARBA" id="ARBA00010398"/>
    </source>
</evidence>
<evidence type="ECO:0000313" key="24">
    <source>
        <dbReference type="Proteomes" id="UP001141327"/>
    </source>
</evidence>
<dbReference type="Pfam" id="PF02310">
    <property type="entry name" value="B12-binding"/>
    <property type="match status" value="1"/>
</dbReference>
<evidence type="ECO:0000256" key="6">
    <source>
        <dbReference type="ARBA" id="ARBA00022603"/>
    </source>
</evidence>
<dbReference type="InterPro" id="IPR050554">
    <property type="entry name" value="Met_Synthase/Corrinoid"/>
</dbReference>
<comment type="cofactor">
    <cofactor evidence="1 16 17">
        <name>Zn(2+)</name>
        <dbReference type="ChEBI" id="CHEBI:29105"/>
    </cofactor>
</comment>
<feature type="domain" description="Hcy-binding" evidence="18">
    <location>
        <begin position="10"/>
        <end position="326"/>
    </location>
</feature>
<feature type="domain" description="B12-binding N-terminal" evidence="22">
    <location>
        <begin position="633"/>
        <end position="727"/>
    </location>
</feature>
<evidence type="ECO:0000259" key="22">
    <source>
        <dbReference type="PROSITE" id="PS51337"/>
    </source>
</evidence>
<evidence type="ECO:0000256" key="2">
    <source>
        <dbReference type="ARBA" id="ARBA00001956"/>
    </source>
</evidence>
<feature type="binding site" evidence="17">
    <location>
        <position position="311"/>
    </location>
    <ligand>
        <name>Zn(2+)</name>
        <dbReference type="ChEBI" id="CHEBI:29105"/>
    </ligand>
</feature>
<dbReference type="InterPro" id="IPR003759">
    <property type="entry name" value="Cbl-bd_cap"/>
</dbReference>
<dbReference type="PROSITE" id="PS51332">
    <property type="entry name" value="B12_BINDING"/>
    <property type="match status" value="1"/>
</dbReference>
<feature type="binding site" evidence="17">
    <location>
        <position position="312"/>
    </location>
    <ligand>
        <name>Zn(2+)</name>
        <dbReference type="ChEBI" id="CHEBI:29105"/>
    </ligand>
</feature>
<dbReference type="Gene3D" id="3.10.196.10">
    <property type="entry name" value="Vitamin B12-dependent methionine synthase, activation domain"/>
    <property type="match status" value="1"/>
</dbReference>
<dbReference type="SUPFAM" id="SSF82282">
    <property type="entry name" value="Homocysteine S-methyltransferase"/>
    <property type="match status" value="1"/>
</dbReference>
<comment type="similarity">
    <text evidence="4">Belongs to the vitamin-B12 dependent methionine synthase family.</text>
</comment>
<dbReference type="PROSITE" id="PS50974">
    <property type="entry name" value="ADOMET_ACTIVATION"/>
    <property type="match status" value="1"/>
</dbReference>
<dbReference type="SUPFAM" id="SSF52242">
    <property type="entry name" value="Cobalamin (vitamin B12)-binding domain"/>
    <property type="match status" value="1"/>
</dbReference>
<dbReference type="InterPro" id="IPR036594">
    <property type="entry name" value="Meth_synthase_dom"/>
</dbReference>
<evidence type="ECO:0000256" key="3">
    <source>
        <dbReference type="ARBA" id="ARBA00005178"/>
    </source>
</evidence>
<dbReference type="Pfam" id="PF02574">
    <property type="entry name" value="S-methyl_trans"/>
    <property type="match status" value="1"/>
</dbReference>
<evidence type="ECO:0000256" key="16">
    <source>
        <dbReference type="PIRNR" id="PIRNR000381"/>
    </source>
</evidence>
<dbReference type="InterPro" id="IPR006158">
    <property type="entry name" value="Cobalamin-bd"/>
</dbReference>
<keyword evidence="10 16" id="KW-0949">S-adenosyl-L-methionine</keyword>
<dbReference type="InterPro" id="IPR011822">
    <property type="entry name" value="MetH"/>
</dbReference>
<dbReference type="InterPro" id="IPR011005">
    <property type="entry name" value="Dihydropteroate_synth-like_sf"/>
</dbReference>
<dbReference type="PANTHER" id="PTHR45833:SF1">
    <property type="entry name" value="METHIONINE SYNTHASE"/>
    <property type="match status" value="1"/>
</dbReference>
<sequence length="1103" mass="117418">MSHPNFIAKLQMFRDILSRRILVLDGAMGTMVQGFKLQEADFRGEQYKHHPHDLKGCNDLLCITKPSVIEAIHDQYFEQGADIIETDSFNANSVSLADYQLQDAAYEMNLAAARIARGRAQHWSTPEKPRFVAGSVGPTPKSLSLLQGQPGAVSFDEVAASYKTQIRGLCEGGVDILLVETIFDTLNCKAALYAARSLWDERPELEVPLWISMTPEKGRTLSGQTVEAFAVSVMHAKPFAIGFNCSLGPREMRLPLQALCRAVQEYPCLIACYPNAGLPNALGKYDLAPELFGQAVLDLAKEGLINFAGGCCGTSPAHIGALRCLAGVAPRPLPRPDMPAPHVLSLAGLEPFEIPPAGCPCGCRHPHEAQPAGPHGVHQLTIVGERCNVMGSAKFAKLIRDHNYADVRPRPMPRSMPVSLVEQGAQVIDVNLDDGLIDSEQAMRDFVGALGADPATARLPLMIDSSRWETIVAGLKCAQGKCIVNSLNLKEGPKVFVERAREARRLGAALVVMASDEQGQATTAQRKLEIILREHDLLTQGPHPVLAASDLVYDLCILTVGTGMPEHNHLGAAFLEGAAMLRTTLQERHGDPCYVGGGLSNLSFAFRGNTPLREAMHAIEPALRAACLDVILGRDQPHATERLVEMAQALKAANATLKADCAEAFEAHGHSVLAVIEGPLMAGMGAVGELFGAGKLFLSQVLKSAMVMRQAVEALQAAEAQWLAAPHQLPAPAAGAAAAPERPSVAEAKTIVMATVKGDVHDIGKNIVKLVLQCNGYRIVDLGVSCPLSDIVEAVIRERCPVLGLSGLITPSLEEMAAVVRELAARRTHPDPAQRLSWRLDVLIGGATTSLLHTALKLQPLYGPADGAAGAVVYVADASQSPIVVAKLLDPAQRGPFLAQQAALGARLIAAHQARQQGPKGALLSLADARARAPALSRAGPTRTLRYGVQSLEAPLGELESLICWGPLMRAFGITSPDAPKPQDFDAEEAALMKTEAAQALRADALAMLRGPLAAHCGPAQAVVGLFPCRRGAQPDTLEVLADDGAAVRATLPFLRQQQGDRCLSVADFVTATAGQEPVRRLGDRLLPGRAGGRAVLAILTCL</sequence>
<dbReference type="SUPFAM" id="SSF47644">
    <property type="entry name" value="Methionine synthase domain"/>
    <property type="match status" value="1"/>
</dbReference>
<evidence type="ECO:0000256" key="11">
    <source>
        <dbReference type="ARBA" id="ARBA00022723"/>
    </source>
</evidence>
<keyword evidence="7 16" id="KW-0028">Amino-acid biosynthesis</keyword>
<feature type="binding site" evidence="17">
    <location>
        <position position="245"/>
    </location>
    <ligand>
        <name>Zn(2+)</name>
        <dbReference type="ChEBI" id="CHEBI:29105"/>
    </ligand>
</feature>
<keyword evidence="11 16" id="KW-0479">Metal-binding</keyword>
<evidence type="ECO:0000256" key="5">
    <source>
        <dbReference type="ARBA" id="ARBA00012032"/>
    </source>
</evidence>
<dbReference type="Gene3D" id="3.40.50.280">
    <property type="entry name" value="Cobalamin-binding domain"/>
    <property type="match status" value="1"/>
</dbReference>
<evidence type="ECO:0000259" key="18">
    <source>
        <dbReference type="PROSITE" id="PS50970"/>
    </source>
</evidence>
<keyword evidence="6 16" id="KW-0489">Methyltransferase</keyword>
<dbReference type="InterPro" id="IPR037010">
    <property type="entry name" value="VitB12-dep_Met_synth_activ_sf"/>
</dbReference>
<dbReference type="EC" id="2.1.1.13" evidence="5 16"/>
<dbReference type="SMART" id="SM01018">
    <property type="entry name" value="B12-binding_2"/>
    <property type="match status" value="1"/>
</dbReference>
<comment type="caution">
    <text evidence="23">The sequence shown here is derived from an EMBL/GenBank/DDBJ whole genome shotgun (WGS) entry which is preliminary data.</text>
</comment>
<evidence type="ECO:0000259" key="19">
    <source>
        <dbReference type="PROSITE" id="PS50972"/>
    </source>
</evidence>
<dbReference type="Pfam" id="PF02965">
    <property type="entry name" value="Met_synt_B12"/>
    <property type="match status" value="1"/>
</dbReference>
<feature type="domain" description="AdoMet activation" evidence="20">
    <location>
        <begin position="915"/>
        <end position="1103"/>
    </location>
</feature>
<keyword evidence="13 16" id="KW-0862">Zinc</keyword>
<evidence type="ECO:0000259" key="20">
    <source>
        <dbReference type="PROSITE" id="PS50974"/>
    </source>
</evidence>
<dbReference type="EMBL" id="JAPMOS010000023">
    <property type="protein sequence ID" value="KAJ4459070.1"/>
    <property type="molecule type" value="Genomic_DNA"/>
</dbReference>
<dbReference type="InterPro" id="IPR036724">
    <property type="entry name" value="Cobalamin-bd_sf"/>
</dbReference>
<dbReference type="InterPro" id="IPR036589">
    <property type="entry name" value="HCY_dom_sf"/>
</dbReference>
<keyword evidence="24" id="KW-1185">Reference proteome</keyword>
<keyword evidence="9 16" id="KW-0808">Transferase</keyword>
<comment type="catalytic activity">
    <reaction evidence="16">
        <text>(6S)-5-methyl-5,6,7,8-tetrahydrofolate + L-homocysteine = (6S)-5,6,7,8-tetrahydrofolate + L-methionine</text>
        <dbReference type="Rhea" id="RHEA:11172"/>
        <dbReference type="ChEBI" id="CHEBI:18608"/>
        <dbReference type="ChEBI" id="CHEBI:57453"/>
        <dbReference type="ChEBI" id="CHEBI:57844"/>
        <dbReference type="ChEBI" id="CHEBI:58199"/>
        <dbReference type="EC" id="2.1.1.13"/>
    </reaction>
</comment>
<comment type="pathway">
    <text evidence="3 16">Amino-acid biosynthesis; L-methionine biosynthesis via de novo pathway; L-methionine from L-homocysteine (MetH route): step 1/1.</text>
</comment>
<proteinExistence type="inferred from homology"/>
<organism evidence="23 24">
    <name type="scientific">Paratrimastix pyriformis</name>
    <dbReference type="NCBI Taxonomy" id="342808"/>
    <lineage>
        <taxon>Eukaryota</taxon>
        <taxon>Metamonada</taxon>
        <taxon>Preaxostyla</taxon>
        <taxon>Paratrimastigidae</taxon>
        <taxon>Paratrimastix</taxon>
    </lineage>
</organism>
<dbReference type="InterPro" id="IPR003726">
    <property type="entry name" value="HCY_dom"/>
</dbReference>
<keyword evidence="8 16" id="KW-0846">Cobalamin</keyword>
<evidence type="ECO:0000256" key="9">
    <source>
        <dbReference type="ARBA" id="ARBA00022679"/>
    </source>
</evidence>
<evidence type="ECO:0000256" key="10">
    <source>
        <dbReference type="ARBA" id="ARBA00022691"/>
    </source>
</evidence>